<dbReference type="EMBL" id="VUJU01008580">
    <property type="protein sequence ID" value="KAF0728546.1"/>
    <property type="molecule type" value="Genomic_DNA"/>
</dbReference>
<keyword evidence="3" id="KW-1185">Reference proteome</keyword>
<feature type="compositionally biased region" description="Basic and acidic residues" evidence="1">
    <location>
        <begin position="73"/>
        <end position="100"/>
    </location>
</feature>
<feature type="compositionally biased region" description="Polar residues" evidence="1">
    <location>
        <begin position="24"/>
        <end position="47"/>
    </location>
</feature>
<comment type="caution">
    <text evidence="2">The sequence shown here is derived from an EMBL/GenBank/DDBJ whole genome shotgun (WGS) entry which is preliminary data.</text>
</comment>
<name>A0A6G0WMK0_APHCR</name>
<accession>A0A6G0WMK0</accession>
<organism evidence="2 3">
    <name type="scientific">Aphis craccivora</name>
    <name type="common">Cowpea aphid</name>
    <dbReference type="NCBI Taxonomy" id="307492"/>
    <lineage>
        <taxon>Eukaryota</taxon>
        <taxon>Metazoa</taxon>
        <taxon>Ecdysozoa</taxon>
        <taxon>Arthropoda</taxon>
        <taxon>Hexapoda</taxon>
        <taxon>Insecta</taxon>
        <taxon>Pterygota</taxon>
        <taxon>Neoptera</taxon>
        <taxon>Paraneoptera</taxon>
        <taxon>Hemiptera</taxon>
        <taxon>Sternorrhyncha</taxon>
        <taxon>Aphidomorpha</taxon>
        <taxon>Aphidoidea</taxon>
        <taxon>Aphididae</taxon>
        <taxon>Aphidini</taxon>
        <taxon>Aphis</taxon>
        <taxon>Aphis</taxon>
    </lineage>
</organism>
<evidence type="ECO:0000313" key="2">
    <source>
        <dbReference type="EMBL" id="KAF0728546.1"/>
    </source>
</evidence>
<proteinExistence type="predicted"/>
<reference evidence="2 3" key="1">
    <citation type="submission" date="2019-08" db="EMBL/GenBank/DDBJ databases">
        <title>Whole genome of Aphis craccivora.</title>
        <authorList>
            <person name="Voronova N.V."/>
            <person name="Shulinski R.S."/>
            <person name="Bandarenka Y.V."/>
            <person name="Zhorov D.G."/>
            <person name="Warner D."/>
        </authorList>
    </citation>
    <scope>NUCLEOTIDE SEQUENCE [LARGE SCALE GENOMIC DNA]</scope>
    <source>
        <strain evidence="2">180601</strain>
        <tissue evidence="2">Whole Body</tissue>
    </source>
</reference>
<dbReference type="AlphaFoldDB" id="A0A6G0WMK0"/>
<feature type="region of interest" description="Disordered" evidence="1">
    <location>
        <begin position="1"/>
        <end position="118"/>
    </location>
</feature>
<protein>
    <submittedName>
        <fullName evidence="2">Uncharacterized protein</fullName>
    </submittedName>
</protein>
<evidence type="ECO:0000256" key="1">
    <source>
        <dbReference type="SAM" id="MobiDB-lite"/>
    </source>
</evidence>
<dbReference type="Proteomes" id="UP000478052">
    <property type="component" value="Unassembled WGS sequence"/>
</dbReference>
<sequence length="118" mass="13175">MDLVTGMWYPSLRVDEPAPKSLKLSGNSSNDRPGAASQTSAAASPESSFWRGCSRLGLKPVSKPVSETGINRKKTETENKIKNETEKNWKPSKTETEKNWKPVLQSKTETEKNWKPVL</sequence>
<gene>
    <name evidence="2" type="ORF">FWK35_00026117</name>
</gene>
<evidence type="ECO:0000313" key="3">
    <source>
        <dbReference type="Proteomes" id="UP000478052"/>
    </source>
</evidence>
<feature type="compositionally biased region" description="Basic and acidic residues" evidence="1">
    <location>
        <begin position="108"/>
        <end position="118"/>
    </location>
</feature>